<dbReference type="InterPro" id="IPR011495">
    <property type="entry name" value="Sig_transdc_His_kin_sub2_dim/P"/>
</dbReference>
<dbReference type="RefSeq" id="WP_002723176.1">
    <property type="nucleotide sequence ID" value="NZ_QWGP01000009.1"/>
</dbReference>
<comment type="catalytic activity">
    <reaction evidence="1">
        <text>ATP + protein L-histidine = ADP + protein N-phospho-L-histidine.</text>
        <dbReference type="EC" id="2.7.13.3"/>
    </reaction>
</comment>
<evidence type="ECO:0000256" key="2">
    <source>
        <dbReference type="ARBA" id="ARBA00004141"/>
    </source>
</evidence>
<dbReference type="Pfam" id="PF02518">
    <property type="entry name" value="HATPase_c"/>
    <property type="match status" value="1"/>
</dbReference>
<feature type="transmembrane region" description="Helical" evidence="13">
    <location>
        <begin position="58"/>
        <end position="91"/>
    </location>
</feature>
<dbReference type="Gene3D" id="1.20.120.620">
    <property type="entry name" value="Backbone structure of the membrane domain of e. Coli histidine kinase receptor kdpd"/>
    <property type="match status" value="1"/>
</dbReference>
<evidence type="ECO:0000256" key="12">
    <source>
        <dbReference type="ARBA" id="ARBA00023136"/>
    </source>
</evidence>
<keyword evidence="7" id="KW-0547">Nucleotide-binding</keyword>
<evidence type="ECO:0000313" key="16">
    <source>
        <dbReference type="Proteomes" id="UP000266305"/>
    </source>
</evidence>
<keyword evidence="12 13" id="KW-0472">Membrane</keyword>
<dbReference type="InterPro" id="IPR003594">
    <property type="entry name" value="HATPase_dom"/>
</dbReference>
<dbReference type="Pfam" id="PF13493">
    <property type="entry name" value="DUF4118"/>
    <property type="match status" value="1"/>
</dbReference>
<comment type="subcellular location">
    <subcellularLocation>
        <location evidence="2">Membrane</location>
        <topology evidence="2">Multi-pass membrane protein</topology>
    </subcellularLocation>
</comment>
<evidence type="ECO:0000256" key="7">
    <source>
        <dbReference type="ARBA" id="ARBA00022741"/>
    </source>
</evidence>
<keyword evidence="5" id="KW-0808">Transferase</keyword>
<feature type="transmembrane region" description="Helical" evidence="13">
    <location>
        <begin position="25"/>
        <end position="46"/>
    </location>
</feature>
<evidence type="ECO:0000256" key="9">
    <source>
        <dbReference type="ARBA" id="ARBA00022840"/>
    </source>
</evidence>
<evidence type="ECO:0000256" key="4">
    <source>
        <dbReference type="ARBA" id="ARBA00022553"/>
    </source>
</evidence>
<dbReference type="EMBL" id="QWGP01000009">
    <property type="protein sequence ID" value="RHZ95187.1"/>
    <property type="molecule type" value="Genomic_DNA"/>
</dbReference>
<dbReference type="SMART" id="SM00387">
    <property type="entry name" value="HATPase_c"/>
    <property type="match status" value="1"/>
</dbReference>
<organism evidence="15 16">
    <name type="scientific">Cereibacter sphaeroides</name>
    <name type="common">Rhodobacter sphaeroides</name>
    <dbReference type="NCBI Taxonomy" id="1063"/>
    <lineage>
        <taxon>Bacteria</taxon>
        <taxon>Pseudomonadati</taxon>
        <taxon>Pseudomonadota</taxon>
        <taxon>Alphaproteobacteria</taxon>
        <taxon>Rhodobacterales</taxon>
        <taxon>Paracoccaceae</taxon>
        <taxon>Cereibacter</taxon>
    </lineage>
</organism>
<name>A0AAX1ULX5_CERSP</name>
<keyword evidence="9" id="KW-0067">ATP-binding</keyword>
<dbReference type="Proteomes" id="UP000266305">
    <property type="component" value="Unassembled WGS sequence"/>
</dbReference>
<dbReference type="PROSITE" id="PS50109">
    <property type="entry name" value="HIS_KIN"/>
    <property type="match status" value="1"/>
</dbReference>
<dbReference type="GO" id="GO:0016020">
    <property type="term" value="C:membrane"/>
    <property type="evidence" value="ECO:0007669"/>
    <property type="project" value="UniProtKB-SubCell"/>
</dbReference>
<evidence type="ECO:0000256" key="8">
    <source>
        <dbReference type="ARBA" id="ARBA00022777"/>
    </source>
</evidence>
<dbReference type="InterPro" id="IPR025201">
    <property type="entry name" value="KdpD_TM"/>
</dbReference>
<evidence type="ECO:0000256" key="11">
    <source>
        <dbReference type="ARBA" id="ARBA00023012"/>
    </source>
</evidence>
<dbReference type="PANTHER" id="PTHR41523:SF8">
    <property type="entry name" value="ETHYLENE RESPONSE SENSOR PROTEIN"/>
    <property type="match status" value="1"/>
</dbReference>
<keyword evidence="10 13" id="KW-1133">Transmembrane helix</keyword>
<evidence type="ECO:0000256" key="1">
    <source>
        <dbReference type="ARBA" id="ARBA00000085"/>
    </source>
</evidence>
<evidence type="ECO:0000259" key="14">
    <source>
        <dbReference type="PROSITE" id="PS50109"/>
    </source>
</evidence>
<dbReference type="EC" id="2.7.13.3" evidence="3"/>
<dbReference type="PANTHER" id="PTHR41523">
    <property type="entry name" value="TWO-COMPONENT SYSTEM SENSOR PROTEIN"/>
    <property type="match status" value="1"/>
</dbReference>
<feature type="domain" description="Histidine kinase" evidence="14">
    <location>
        <begin position="151"/>
        <end position="346"/>
    </location>
</feature>
<dbReference type="GO" id="GO:0000160">
    <property type="term" value="P:phosphorelay signal transduction system"/>
    <property type="evidence" value="ECO:0007669"/>
    <property type="project" value="UniProtKB-KW"/>
</dbReference>
<proteinExistence type="predicted"/>
<accession>A0AAX1ULX5</accession>
<dbReference type="InterPro" id="IPR005467">
    <property type="entry name" value="His_kinase_dom"/>
</dbReference>
<dbReference type="GO" id="GO:0004673">
    <property type="term" value="F:protein histidine kinase activity"/>
    <property type="evidence" value="ECO:0007669"/>
    <property type="project" value="UniProtKB-EC"/>
</dbReference>
<keyword evidence="6 13" id="KW-0812">Transmembrane</keyword>
<reference evidence="15 16" key="1">
    <citation type="submission" date="2018-08" db="EMBL/GenBank/DDBJ databases">
        <title>Draft genome sequence of Rhodobacter sphaeroides FY.</title>
        <authorList>
            <person name="Rayyan A."/>
            <person name="Meyer T.E."/>
            <person name="Kyndt J.A."/>
        </authorList>
    </citation>
    <scope>NUCLEOTIDE SEQUENCE [LARGE SCALE GENOMIC DNA]</scope>
    <source>
        <strain evidence="15 16">FY</strain>
    </source>
</reference>
<dbReference type="InterPro" id="IPR036890">
    <property type="entry name" value="HATPase_C_sf"/>
</dbReference>
<dbReference type="GO" id="GO:0005524">
    <property type="term" value="F:ATP binding"/>
    <property type="evidence" value="ECO:0007669"/>
    <property type="project" value="UniProtKB-KW"/>
</dbReference>
<keyword evidence="11" id="KW-0902">Two-component regulatory system</keyword>
<keyword evidence="8" id="KW-0418">Kinase</keyword>
<evidence type="ECO:0000256" key="10">
    <source>
        <dbReference type="ARBA" id="ARBA00022989"/>
    </source>
</evidence>
<protein>
    <recommendedName>
        <fullName evidence="3">histidine kinase</fullName>
        <ecNumber evidence="3">2.7.13.3</ecNumber>
    </recommendedName>
</protein>
<evidence type="ECO:0000313" key="15">
    <source>
        <dbReference type="EMBL" id="RHZ95187.1"/>
    </source>
</evidence>
<comment type="caution">
    <text evidence="15">The sequence shown here is derived from an EMBL/GenBank/DDBJ whole genome shotgun (WGS) entry which is preliminary data.</text>
</comment>
<dbReference type="PRINTS" id="PR00344">
    <property type="entry name" value="BCTRLSENSOR"/>
</dbReference>
<evidence type="ECO:0000256" key="13">
    <source>
        <dbReference type="SAM" id="Phobius"/>
    </source>
</evidence>
<feature type="transmembrane region" description="Helical" evidence="13">
    <location>
        <begin position="103"/>
        <end position="124"/>
    </location>
</feature>
<gene>
    <name evidence="15" type="ORF">D1114_10275</name>
</gene>
<dbReference type="InterPro" id="IPR004358">
    <property type="entry name" value="Sig_transdc_His_kin-like_C"/>
</dbReference>
<dbReference type="Pfam" id="PF07568">
    <property type="entry name" value="HisKA_2"/>
    <property type="match status" value="1"/>
</dbReference>
<dbReference type="AlphaFoldDB" id="A0AAX1ULX5"/>
<sequence>MGLLTAKLPDRLSRFVLRWATGRSALFKSVFVLSAVAVSTLLRFAVDEVLPPGFPFLTFFPAIILTAFFAGAAAGSAVAVATGFIAWYCFIHPVGTLSVTTPALFAMLFFAFIAATDILLVHLMTAALHRMVEAEARSSALAHARTLMFHELQHRVSNNIATLGSLLRLQERRLGDPKARAAVADSRARLEVVARLQRRLHDPSRQFVDMGDYIRGLAGDTVAAMDASDRISCRYEIDSFRSEPDQAMPLGLVTSELLMNACEHGFAGGASGTILIRLSVASAEGHARLVIEDDGAGLPRGFSVTGTTSLGLSIARQFAEQIGGALTIRARPGGGTLSELTFPTEMPRGPQADPVPEV</sequence>
<keyword evidence="4" id="KW-0597">Phosphoprotein</keyword>
<evidence type="ECO:0000256" key="6">
    <source>
        <dbReference type="ARBA" id="ARBA00022692"/>
    </source>
</evidence>
<dbReference type="SUPFAM" id="SSF55874">
    <property type="entry name" value="ATPase domain of HSP90 chaperone/DNA topoisomerase II/histidine kinase"/>
    <property type="match status" value="1"/>
</dbReference>
<dbReference type="InterPro" id="IPR038318">
    <property type="entry name" value="KdpD_sf"/>
</dbReference>
<dbReference type="Gene3D" id="3.30.565.10">
    <property type="entry name" value="Histidine kinase-like ATPase, C-terminal domain"/>
    <property type="match status" value="1"/>
</dbReference>
<evidence type="ECO:0000256" key="3">
    <source>
        <dbReference type="ARBA" id="ARBA00012438"/>
    </source>
</evidence>
<evidence type="ECO:0000256" key="5">
    <source>
        <dbReference type="ARBA" id="ARBA00022679"/>
    </source>
</evidence>